<dbReference type="PANTHER" id="PTHR24637">
    <property type="entry name" value="COLLAGEN"/>
    <property type="match status" value="1"/>
</dbReference>
<dbReference type="STRING" id="2018661.A0A2A2JCK5"/>
<dbReference type="Pfam" id="PF01391">
    <property type="entry name" value="Collagen"/>
    <property type="match status" value="1"/>
</dbReference>
<accession>A0A2A2JCK5</accession>
<evidence type="ECO:0000313" key="4">
    <source>
        <dbReference type="Proteomes" id="UP000218231"/>
    </source>
</evidence>
<dbReference type="EMBL" id="LIAE01010526">
    <property type="protein sequence ID" value="PAV59433.1"/>
    <property type="molecule type" value="Genomic_DNA"/>
</dbReference>
<dbReference type="Proteomes" id="UP000218231">
    <property type="component" value="Unassembled WGS sequence"/>
</dbReference>
<evidence type="ECO:0000256" key="2">
    <source>
        <dbReference type="SAM" id="MobiDB-lite"/>
    </source>
</evidence>
<protein>
    <recommendedName>
        <fullName evidence="5">Nematode cuticle collagen N-terminal domain-containing protein</fullName>
    </recommendedName>
</protein>
<organism evidence="3 4">
    <name type="scientific">Diploscapter pachys</name>
    <dbReference type="NCBI Taxonomy" id="2018661"/>
    <lineage>
        <taxon>Eukaryota</taxon>
        <taxon>Metazoa</taxon>
        <taxon>Ecdysozoa</taxon>
        <taxon>Nematoda</taxon>
        <taxon>Chromadorea</taxon>
        <taxon>Rhabditida</taxon>
        <taxon>Rhabditina</taxon>
        <taxon>Rhabditomorpha</taxon>
        <taxon>Rhabditoidea</taxon>
        <taxon>Rhabditidae</taxon>
        <taxon>Diploscapter</taxon>
    </lineage>
</organism>
<proteinExistence type="predicted"/>
<sequence length="326" mass="35713">MPGISMPGPPGEVGDPGEIGPCGLTGHIGHPGKSAWRIVSPPGTKGRPGLRGRIGMIGVKGEEGTPGEEGLEGPEGDRGNPGRSGEPGKMGEKGYQGVPGIDSEYCRCPERSFQYSVPDKDNSYEAAYNGMPEIQQQGGDKVIPKLEMNFEYTAEPTATEVYTTDTTPPPIFINEFDEEYKPITPIVPESTEPSTKLIMDFELTPGPPSEVQEPVPAKLKMNFEYTPEPPITPYNPNVQAPSTKLIMDFFENTVAQPTDNSLFGELTAESDKNYEDEMDISNNDNILATLKKYQKIAANNARHLQFVHPFNRKNDEKPNYQNHNQG</sequence>
<evidence type="ECO:0000256" key="1">
    <source>
        <dbReference type="ARBA" id="ARBA00022737"/>
    </source>
</evidence>
<keyword evidence="4" id="KW-1185">Reference proteome</keyword>
<feature type="region of interest" description="Disordered" evidence="2">
    <location>
        <begin position="1"/>
        <end position="94"/>
    </location>
</feature>
<keyword evidence="1" id="KW-0677">Repeat</keyword>
<dbReference type="InterPro" id="IPR008160">
    <property type="entry name" value="Collagen"/>
</dbReference>
<dbReference type="PANTHER" id="PTHR24637:SF421">
    <property type="entry name" value="CUTICLE COLLAGEN DPY-2"/>
    <property type="match status" value="1"/>
</dbReference>
<dbReference type="OrthoDB" id="5876933at2759"/>
<dbReference type="AlphaFoldDB" id="A0A2A2JCK5"/>
<feature type="compositionally biased region" description="Low complexity" evidence="2">
    <location>
        <begin position="12"/>
        <end position="21"/>
    </location>
</feature>
<evidence type="ECO:0008006" key="5">
    <source>
        <dbReference type="Google" id="ProtNLM"/>
    </source>
</evidence>
<comment type="caution">
    <text evidence="3">The sequence shown here is derived from an EMBL/GenBank/DDBJ whole genome shotgun (WGS) entry which is preliminary data.</text>
</comment>
<name>A0A2A2JCK5_9BILA</name>
<gene>
    <name evidence="3" type="ORF">WR25_13543</name>
</gene>
<reference evidence="3 4" key="1">
    <citation type="journal article" date="2017" name="Curr. Biol.">
        <title>Genome architecture and evolution of a unichromosomal asexual nematode.</title>
        <authorList>
            <person name="Fradin H."/>
            <person name="Zegar C."/>
            <person name="Gutwein M."/>
            <person name="Lucas J."/>
            <person name="Kovtun M."/>
            <person name="Corcoran D."/>
            <person name="Baugh L.R."/>
            <person name="Kiontke K."/>
            <person name="Gunsalus K."/>
            <person name="Fitch D.H."/>
            <person name="Piano F."/>
        </authorList>
    </citation>
    <scope>NUCLEOTIDE SEQUENCE [LARGE SCALE GENOMIC DNA]</scope>
    <source>
        <strain evidence="3">PF1309</strain>
    </source>
</reference>
<feature type="compositionally biased region" description="Acidic residues" evidence="2">
    <location>
        <begin position="65"/>
        <end position="74"/>
    </location>
</feature>
<evidence type="ECO:0000313" key="3">
    <source>
        <dbReference type="EMBL" id="PAV59433.1"/>
    </source>
</evidence>